<organism evidence="4 5">
    <name type="scientific">Anopheles sinensis</name>
    <name type="common">Mosquito</name>
    <dbReference type="NCBI Taxonomy" id="74873"/>
    <lineage>
        <taxon>Eukaryota</taxon>
        <taxon>Metazoa</taxon>
        <taxon>Ecdysozoa</taxon>
        <taxon>Arthropoda</taxon>
        <taxon>Hexapoda</taxon>
        <taxon>Insecta</taxon>
        <taxon>Pterygota</taxon>
        <taxon>Neoptera</taxon>
        <taxon>Endopterygota</taxon>
        <taxon>Diptera</taxon>
        <taxon>Nematocera</taxon>
        <taxon>Culicoidea</taxon>
        <taxon>Culicidae</taxon>
        <taxon>Anophelinae</taxon>
        <taxon>Anopheles</taxon>
    </lineage>
</organism>
<accession>A0A084WDY5</accession>
<sequence>MPASFSRWPVAPVQPEDIDPYTLFIGNLPNVVTVQTVKQMFPAAKRIDIGHAQRIKHTRYAFIRFTNKRAGKPPTTVIKTKRRDDQLNDLFSCLEPDDDLSL</sequence>
<dbReference type="OrthoDB" id="4726at2759"/>
<evidence type="ECO:0000313" key="3">
    <source>
        <dbReference type="EMBL" id="KFB48429.1"/>
    </source>
</evidence>
<proteinExistence type="predicted"/>
<dbReference type="CDD" id="cd00590">
    <property type="entry name" value="RRM_SF"/>
    <property type="match status" value="1"/>
</dbReference>
<dbReference type="EnsemblMetazoa" id="ASIC016556-RA">
    <property type="protein sequence ID" value="ASIC016556-PA"/>
    <property type="gene ID" value="ASIC016556"/>
</dbReference>
<dbReference type="EMBL" id="KE525340">
    <property type="protein sequence ID" value="KFB48429.1"/>
    <property type="molecule type" value="Genomic_DNA"/>
</dbReference>
<evidence type="ECO:0000256" key="1">
    <source>
        <dbReference type="ARBA" id="ARBA00022884"/>
    </source>
</evidence>
<dbReference type="VEuPathDB" id="VectorBase:ASIC016556"/>
<dbReference type="STRING" id="74873.A0A084WDY5"/>
<evidence type="ECO:0000313" key="4">
    <source>
        <dbReference type="EnsemblMetazoa" id="ASIC016556-PA"/>
    </source>
</evidence>
<name>A0A084WDY5_ANOSI</name>
<dbReference type="AlphaFoldDB" id="A0A084WDY5"/>
<dbReference type="SUPFAM" id="SSF54928">
    <property type="entry name" value="RNA-binding domain, RBD"/>
    <property type="match status" value="1"/>
</dbReference>
<dbReference type="Gene3D" id="3.30.70.330">
    <property type="match status" value="1"/>
</dbReference>
<dbReference type="Proteomes" id="UP000030765">
    <property type="component" value="Unassembled WGS sequence"/>
</dbReference>
<evidence type="ECO:0000259" key="2">
    <source>
        <dbReference type="Pfam" id="PF00076"/>
    </source>
</evidence>
<protein>
    <submittedName>
        <fullName evidence="3">AGAP004982-PA-like protein</fullName>
    </submittedName>
</protein>
<evidence type="ECO:0000313" key="5">
    <source>
        <dbReference type="Proteomes" id="UP000030765"/>
    </source>
</evidence>
<reference evidence="4" key="2">
    <citation type="submission" date="2020-05" db="UniProtKB">
        <authorList>
            <consortium name="EnsemblMetazoa"/>
        </authorList>
    </citation>
    <scope>IDENTIFICATION</scope>
</reference>
<dbReference type="EMBL" id="ATLV01023083">
    <property type="status" value="NOT_ANNOTATED_CDS"/>
    <property type="molecule type" value="Genomic_DNA"/>
</dbReference>
<keyword evidence="5" id="KW-1185">Reference proteome</keyword>
<reference evidence="3 5" key="1">
    <citation type="journal article" date="2014" name="BMC Genomics">
        <title>Genome sequence of Anopheles sinensis provides insight into genetics basis of mosquito competence for malaria parasites.</title>
        <authorList>
            <person name="Zhou D."/>
            <person name="Zhang D."/>
            <person name="Ding G."/>
            <person name="Shi L."/>
            <person name="Hou Q."/>
            <person name="Ye Y."/>
            <person name="Xu Y."/>
            <person name="Zhou H."/>
            <person name="Xiong C."/>
            <person name="Li S."/>
            <person name="Yu J."/>
            <person name="Hong S."/>
            <person name="Yu X."/>
            <person name="Zou P."/>
            <person name="Chen C."/>
            <person name="Chang X."/>
            <person name="Wang W."/>
            <person name="Lv Y."/>
            <person name="Sun Y."/>
            <person name="Ma L."/>
            <person name="Shen B."/>
            <person name="Zhu C."/>
        </authorList>
    </citation>
    <scope>NUCLEOTIDE SEQUENCE [LARGE SCALE GENOMIC DNA]</scope>
</reference>
<dbReference type="GO" id="GO:0003723">
    <property type="term" value="F:RNA binding"/>
    <property type="evidence" value="ECO:0007669"/>
    <property type="project" value="UniProtKB-KW"/>
</dbReference>
<gene>
    <name evidence="3" type="ORF">ZHAS_00016556</name>
</gene>
<dbReference type="InterPro" id="IPR000504">
    <property type="entry name" value="RRM_dom"/>
</dbReference>
<dbReference type="Pfam" id="PF00076">
    <property type="entry name" value="RRM_1"/>
    <property type="match status" value="1"/>
</dbReference>
<dbReference type="InterPro" id="IPR012677">
    <property type="entry name" value="Nucleotide-bd_a/b_plait_sf"/>
</dbReference>
<dbReference type="EMBL" id="ATLV01023082">
    <property type="status" value="NOT_ANNOTATED_CDS"/>
    <property type="molecule type" value="Genomic_DNA"/>
</dbReference>
<feature type="domain" description="RRM" evidence="2">
    <location>
        <begin position="23"/>
        <end position="69"/>
    </location>
</feature>
<dbReference type="InterPro" id="IPR035979">
    <property type="entry name" value="RBD_domain_sf"/>
</dbReference>
<keyword evidence="1" id="KW-0694">RNA-binding</keyword>
<dbReference type="VEuPathDB" id="VectorBase:ASIS006845"/>